<sequence length="232" mass="25494">MAPIALDAGSQDDWVQSLKARVKAADLAIFPDGLKTSGQHPPLYDQIRPYSDFPKFIEGPTVWRPEDYANNPERWVHQFSASDIEEISRAADNFISSGLPITGITKENFPLPSLESDLAAMRRELINGKGFILFKKGIPVNEWGNLKSAVAYFGLGSHIGYPISQNRNGHILGHVQNLYVDDTKIDSVRIYKTTARQAFHADECTATASFGIDKCTADGTNGFPLDGTHGTL</sequence>
<gene>
    <name evidence="1" type="ORF">NUW58_g4953</name>
</gene>
<protein>
    <submittedName>
        <fullName evidence="1">Uncharacterized protein</fullName>
    </submittedName>
</protein>
<keyword evidence="2" id="KW-1185">Reference proteome</keyword>
<accession>A0ACC1P563</accession>
<reference evidence="1" key="1">
    <citation type="submission" date="2022-10" db="EMBL/GenBank/DDBJ databases">
        <title>Genome Sequence of Xylaria curta.</title>
        <authorList>
            <person name="Buettner E."/>
        </authorList>
    </citation>
    <scope>NUCLEOTIDE SEQUENCE</scope>
    <source>
        <strain evidence="1">Babe10</strain>
    </source>
</reference>
<organism evidence="1 2">
    <name type="scientific">Xylaria curta</name>
    <dbReference type="NCBI Taxonomy" id="42375"/>
    <lineage>
        <taxon>Eukaryota</taxon>
        <taxon>Fungi</taxon>
        <taxon>Dikarya</taxon>
        <taxon>Ascomycota</taxon>
        <taxon>Pezizomycotina</taxon>
        <taxon>Sordariomycetes</taxon>
        <taxon>Xylariomycetidae</taxon>
        <taxon>Xylariales</taxon>
        <taxon>Xylariaceae</taxon>
        <taxon>Xylaria</taxon>
    </lineage>
</organism>
<name>A0ACC1P563_9PEZI</name>
<comment type="caution">
    <text evidence="1">The sequence shown here is derived from an EMBL/GenBank/DDBJ whole genome shotgun (WGS) entry which is preliminary data.</text>
</comment>
<dbReference type="Proteomes" id="UP001143856">
    <property type="component" value="Unassembled WGS sequence"/>
</dbReference>
<dbReference type="EMBL" id="JAPDGR010000924">
    <property type="protein sequence ID" value="KAJ2986588.1"/>
    <property type="molecule type" value="Genomic_DNA"/>
</dbReference>
<evidence type="ECO:0000313" key="1">
    <source>
        <dbReference type="EMBL" id="KAJ2986588.1"/>
    </source>
</evidence>
<evidence type="ECO:0000313" key="2">
    <source>
        <dbReference type="Proteomes" id="UP001143856"/>
    </source>
</evidence>
<proteinExistence type="predicted"/>